<dbReference type="Proteomes" id="UP000317318">
    <property type="component" value="Chromosome"/>
</dbReference>
<evidence type="ECO:0000256" key="2">
    <source>
        <dbReference type="SAM" id="Phobius"/>
    </source>
</evidence>
<name>A0A517R622_9PLAN</name>
<dbReference type="KEGG" id="svp:Pan189_37270"/>
<reference evidence="4 5" key="1">
    <citation type="submission" date="2019-02" db="EMBL/GenBank/DDBJ databases">
        <title>Deep-cultivation of Planctomycetes and their phenomic and genomic characterization uncovers novel biology.</title>
        <authorList>
            <person name="Wiegand S."/>
            <person name="Jogler M."/>
            <person name="Boedeker C."/>
            <person name="Pinto D."/>
            <person name="Vollmers J."/>
            <person name="Rivas-Marin E."/>
            <person name="Kohn T."/>
            <person name="Peeters S.H."/>
            <person name="Heuer A."/>
            <person name="Rast P."/>
            <person name="Oberbeckmann S."/>
            <person name="Bunk B."/>
            <person name="Jeske O."/>
            <person name="Meyerdierks A."/>
            <person name="Storesund J.E."/>
            <person name="Kallscheuer N."/>
            <person name="Luecker S."/>
            <person name="Lage O.M."/>
            <person name="Pohl T."/>
            <person name="Merkel B.J."/>
            <person name="Hornburger P."/>
            <person name="Mueller R.-W."/>
            <person name="Bruemmer F."/>
            <person name="Labrenz M."/>
            <person name="Spormann A.M."/>
            <person name="Op den Camp H."/>
            <person name="Overmann J."/>
            <person name="Amann R."/>
            <person name="Jetten M.S.M."/>
            <person name="Mascher T."/>
            <person name="Medema M.H."/>
            <person name="Devos D.P."/>
            <person name="Kaster A.-K."/>
            <person name="Ovreas L."/>
            <person name="Rohde M."/>
            <person name="Galperin M.Y."/>
            <person name="Jogler C."/>
        </authorList>
    </citation>
    <scope>NUCLEOTIDE SEQUENCE [LARGE SCALE GENOMIC DNA]</scope>
    <source>
        <strain evidence="4 5">Pan189</strain>
    </source>
</reference>
<dbReference type="AlphaFoldDB" id="A0A517R622"/>
<feature type="transmembrane region" description="Helical" evidence="2">
    <location>
        <begin position="214"/>
        <end position="233"/>
    </location>
</feature>
<sequence length="315" mass="33000">MTTAVVISALVGIAAGGIAYFWATTLTRRGVDTGNVIRTSILAACGWGIFSGLLYAGLAYAVLEAGWQTTPDQHLSSTALPSRLVFHGTLLFFLLTATITDFRDYVIPDWITVPGMLLGIIGLTAAGHVDLAPIWVDWYNPLPTPQPPQVPDFVRETPHWHGLAVSIAGLLVGGGVVWLARAACSTIAGRDGLGFGDVTLMAMAGAFLGWQPVLLAIAIAPLTGIVVALAVAVSGLRSYIAFGPYLACGCVVVLLTWKFIWVAPIRDLMGDAIGMAVLGGLIAAISVGMLLLLRGYHSIPVLNAPRSADGELGDE</sequence>
<feature type="transmembrane region" description="Helical" evidence="2">
    <location>
        <begin position="6"/>
        <end position="27"/>
    </location>
</feature>
<dbReference type="RefSeq" id="WP_310820750.1">
    <property type="nucleotide sequence ID" value="NZ_CP036268.1"/>
</dbReference>
<dbReference type="EMBL" id="CP036268">
    <property type="protein sequence ID" value="QDT39321.1"/>
    <property type="molecule type" value="Genomic_DNA"/>
</dbReference>
<keyword evidence="2" id="KW-0472">Membrane</keyword>
<accession>A0A517R622</accession>
<dbReference type="PANTHER" id="PTHR30487:SF0">
    <property type="entry name" value="PREPILIN LEADER PEPTIDASE_N-METHYLTRANSFERASE-RELATED"/>
    <property type="match status" value="1"/>
</dbReference>
<organism evidence="4 5">
    <name type="scientific">Stratiformator vulcanicus</name>
    <dbReference type="NCBI Taxonomy" id="2527980"/>
    <lineage>
        <taxon>Bacteria</taxon>
        <taxon>Pseudomonadati</taxon>
        <taxon>Planctomycetota</taxon>
        <taxon>Planctomycetia</taxon>
        <taxon>Planctomycetales</taxon>
        <taxon>Planctomycetaceae</taxon>
        <taxon>Stratiformator</taxon>
    </lineage>
</organism>
<dbReference type="Gene3D" id="1.20.120.1220">
    <property type="match status" value="1"/>
</dbReference>
<dbReference type="GO" id="GO:0004190">
    <property type="term" value="F:aspartic-type endopeptidase activity"/>
    <property type="evidence" value="ECO:0007669"/>
    <property type="project" value="InterPro"/>
</dbReference>
<keyword evidence="5" id="KW-1185">Reference proteome</keyword>
<feature type="transmembrane region" description="Helical" evidence="2">
    <location>
        <begin position="192"/>
        <end position="208"/>
    </location>
</feature>
<comment type="similarity">
    <text evidence="1">Belongs to the peptidase A24 family.</text>
</comment>
<keyword evidence="2" id="KW-0812">Transmembrane</keyword>
<feature type="transmembrane region" description="Helical" evidence="2">
    <location>
        <begin position="83"/>
        <end position="102"/>
    </location>
</feature>
<dbReference type="PANTHER" id="PTHR30487">
    <property type="entry name" value="TYPE 4 PREPILIN-LIKE PROTEINS LEADER PEPTIDE-PROCESSING ENZYME"/>
    <property type="match status" value="1"/>
</dbReference>
<gene>
    <name evidence="4" type="primary">gspO_2</name>
    <name evidence="4" type="ORF">Pan189_37270</name>
</gene>
<feature type="domain" description="Prepilin type IV endopeptidase peptidase" evidence="3">
    <location>
        <begin position="163"/>
        <end position="229"/>
    </location>
</feature>
<evidence type="ECO:0000313" key="5">
    <source>
        <dbReference type="Proteomes" id="UP000317318"/>
    </source>
</evidence>
<feature type="transmembrane region" description="Helical" evidence="2">
    <location>
        <begin position="272"/>
        <end position="293"/>
    </location>
</feature>
<dbReference type="InterPro" id="IPR000045">
    <property type="entry name" value="Prepilin_IV_endopep_pep"/>
</dbReference>
<dbReference type="InterPro" id="IPR050882">
    <property type="entry name" value="Prepilin_peptidase/N-MTase"/>
</dbReference>
<dbReference type="GO" id="GO:0005886">
    <property type="term" value="C:plasma membrane"/>
    <property type="evidence" value="ECO:0007669"/>
    <property type="project" value="TreeGrafter"/>
</dbReference>
<keyword evidence="2" id="KW-1133">Transmembrane helix</keyword>
<feature type="transmembrane region" description="Helical" evidence="2">
    <location>
        <begin position="240"/>
        <end position="260"/>
    </location>
</feature>
<feature type="transmembrane region" description="Helical" evidence="2">
    <location>
        <begin position="114"/>
        <end position="136"/>
    </location>
</feature>
<protein>
    <submittedName>
        <fullName evidence="4">Type 4 prepilin-like proteins leader peptide-processing enzyme</fullName>
    </submittedName>
</protein>
<feature type="transmembrane region" description="Helical" evidence="2">
    <location>
        <begin position="160"/>
        <end position="180"/>
    </location>
</feature>
<evidence type="ECO:0000313" key="4">
    <source>
        <dbReference type="EMBL" id="QDT39321.1"/>
    </source>
</evidence>
<evidence type="ECO:0000256" key="1">
    <source>
        <dbReference type="ARBA" id="ARBA00005801"/>
    </source>
</evidence>
<evidence type="ECO:0000259" key="3">
    <source>
        <dbReference type="Pfam" id="PF01478"/>
    </source>
</evidence>
<dbReference type="Pfam" id="PF01478">
    <property type="entry name" value="Peptidase_A24"/>
    <property type="match status" value="1"/>
</dbReference>
<feature type="transmembrane region" description="Helical" evidence="2">
    <location>
        <begin position="39"/>
        <end position="63"/>
    </location>
</feature>
<dbReference type="GO" id="GO:0006465">
    <property type="term" value="P:signal peptide processing"/>
    <property type="evidence" value="ECO:0007669"/>
    <property type="project" value="TreeGrafter"/>
</dbReference>
<proteinExistence type="inferred from homology"/>